<evidence type="ECO:0000313" key="3">
    <source>
        <dbReference type="Proteomes" id="UP001152614"/>
    </source>
</evidence>
<reference evidence="2" key="2">
    <citation type="journal article" date="2023" name="Food Microbiol.">
        <title>Evaluation of the fermentation potential of lactic acid bacteria isolated from herbs, fruits and vegetables as starter cultures in nut-based milk alternatives.</title>
        <authorList>
            <person name="Huang W."/>
            <person name="Dong A."/>
            <person name="Pham H.T."/>
            <person name="Zhou C."/>
            <person name="Huo Z."/>
            <person name="Watjen A.P."/>
            <person name="Prakash S."/>
            <person name="Bang-Berthelsen C.H."/>
            <person name="Turner M.S."/>
        </authorList>
    </citation>
    <scope>NUCLEOTIDE SEQUENCE</scope>
    <source>
        <strain evidence="2">3</strain>
    </source>
</reference>
<name>A0A9X4S6N5_9LACT</name>
<sequence>MKKNFLYIIVLQSQIKKKIKIKDKESFNYLFSQLIKKTTNSIEKGVPNQKRFEYLAVCYAYGVRENTISVFEKNNFFLDETNEKLLELSLQNILKEIHLIQEKLSKNDTSDSKNKNSSQDLLHEKLDNAEKEQNK</sequence>
<reference evidence="2" key="1">
    <citation type="submission" date="2022-10" db="EMBL/GenBank/DDBJ databases">
        <authorList>
            <person name="Turner M.S."/>
            <person name="Huang W."/>
        </authorList>
    </citation>
    <scope>NUCLEOTIDE SEQUENCE</scope>
    <source>
        <strain evidence="2">3</strain>
    </source>
</reference>
<comment type="caution">
    <text evidence="2">The sequence shown here is derived from an EMBL/GenBank/DDBJ whole genome shotgun (WGS) entry which is preliminary data.</text>
</comment>
<accession>A0A9X4S6N5</accession>
<dbReference type="Proteomes" id="UP001152614">
    <property type="component" value="Unassembled WGS sequence"/>
</dbReference>
<evidence type="ECO:0000256" key="1">
    <source>
        <dbReference type="SAM" id="MobiDB-lite"/>
    </source>
</evidence>
<gene>
    <name evidence="2" type="ORF">OGZ51_13300</name>
</gene>
<feature type="region of interest" description="Disordered" evidence="1">
    <location>
        <begin position="106"/>
        <end position="135"/>
    </location>
</feature>
<feature type="compositionally biased region" description="Basic and acidic residues" evidence="1">
    <location>
        <begin position="121"/>
        <end position="135"/>
    </location>
</feature>
<evidence type="ECO:0000313" key="2">
    <source>
        <dbReference type="EMBL" id="MDG4985117.1"/>
    </source>
</evidence>
<dbReference type="AlphaFoldDB" id="A0A9X4S6N5"/>
<proteinExistence type="predicted"/>
<dbReference type="RefSeq" id="WP_278229453.1">
    <property type="nucleotide sequence ID" value="NZ_JAOWLY010000021.1"/>
</dbReference>
<organism evidence="2 3">
    <name type="scientific">Lactococcus lactis</name>
    <dbReference type="NCBI Taxonomy" id="1358"/>
    <lineage>
        <taxon>Bacteria</taxon>
        <taxon>Bacillati</taxon>
        <taxon>Bacillota</taxon>
        <taxon>Bacilli</taxon>
        <taxon>Lactobacillales</taxon>
        <taxon>Streptococcaceae</taxon>
        <taxon>Lactococcus</taxon>
    </lineage>
</organism>
<protein>
    <submittedName>
        <fullName evidence="2">Uncharacterized protein</fullName>
    </submittedName>
</protein>
<dbReference type="EMBL" id="JAOWLY010000021">
    <property type="protein sequence ID" value="MDG4985117.1"/>
    <property type="molecule type" value="Genomic_DNA"/>
</dbReference>